<feature type="region of interest" description="Disordered" evidence="5">
    <location>
        <begin position="341"/>
        <end position="425"/>
    </location>
</feature>
<dbReference type="PROSITE" id="PS50089">
    <property type="entry name" value="ZF_RING_2"/>
    <property type="match status" value="1"/>
</dbReference>
<feature type="compositionally biased region" description="Acidic residues" evidence="5">
    <location>
        <begin position="92"/>
        <end position="131"/>
    </location>
</feature>
<sequence length="725" mass="74791">MRMGDSTGGGTTVIYFVSVMPRAEFLSEELMATTLRDAGLVPQGTLMVRRQLSLPPAGGASDAEASANLAAFEAANEAEGNSQEGRAAADEGLGEGEGLAEDSRDDNEGEEREDEDDEEEEEADDDDDEAAEGAQSGGPLGAQGGMHGGRGMLGGGRGGGSGRGMPSIGGSIGGALGGGGNRFGRLINRPLPPPPASVVGAGHVLGGGSSDAAAAEDCSMTAQQRREAALAAAVARSTPALPPVPASGAPEETSASSAAAAAAAAASRRQAAAAAAMARFAQPAPLPVVELAPPPPAEPPPATAEELAIEEARRVAAEAEQEERAARAIAAAEAVARRLPTTGTATVQGSSSAGKKRDNSLAARLARTEGRHASGDIAPPPRTPGGGCAIDGNRSVVPQPKDVDKSFDEEERQSRAAAMQAEKVKRAKEKEAIRLRIEEDRRDRARQLGKSIGNAEGDAEAAPTLGRGASMNECSSSAGGSSTALEVVDSEDVVAEVRVRCEDGTVLRLTLRSMDPISRIADAVSAQRPAEAGPFVLRVPFPRSEYATAEELQTSVRRAGLVPRGAIVVLPEHLRGVVRQAQGRGVGSRGRGRGMSMQAEMAAMMQAMAEMPNGMANPLANPFGGLVSEDADYEELSQLDDALGGDVPRGLSLQQLASLSVRTLDEAPAEEQRCCICCCEFVSGDKLMELACSHFYHPECISTWLAAKKTCPMCKRPALGGEEEE</sequence>
<dbReference type="Gene3D" id="3.10.20.90">
    <property type="entry name" value="Phosphatidylinositol 3-kinase Catalytic Subunit, Chain A, domain 1"/>
    <property type="match status" value="1"/>
</dbReference>
<dbReference type="InterPro" id="IPR001841">
    <property type="entry name" value="Znf_RING"/>
</dbReference>
<dbReference type="EMBL" id="HBGU01044217">
    <property type="protein sequence ID" value="CAD9476880.1"/>
    <property type="molecule type" value="Transcribed_RNA"/>
</dbReference>
<dbReference type="Pfam" id="PF13639">
    <property type="entry name" value="zf-RING_2"/>
    <property type="match status" value="1"/>
</dbReference>
<evidence type="ECO:0000256" key="2">
    <source>
        <dbReference type="ARBA" id="ARBA00022771"/>
    </source>
</evidence>
<evidence type="ECO:0000256" key="1">
    <source>
        <dbReference type="ARBA" id="ARBA00022723"/>
    </source>
</evidence>
<evidence type="ECO:0000256" key="4">
    <source>
        <dbReference type="PROSITE-ProRule" id="PRU00175"/>
    </source>
</evidence>
<feature type="domain" description="RING-type" evidence="7">
    <location>
        <begin position="674"/>
        <end position="715"/>
    </location>
</feature>
<dbReference type="PANTHER" id="PTHR45931:SF3">
    <property type="entry name" value="RING ZINC FINGER-CONTAINING PROTEIN"/>
    <property type="match status" value="1"/>
</dbReference>
<feature type="compositionally biased region" description="Gly residues" evidence="5">
    <location>
        <begin position="170"/>
        <end position="182"/>
    </location>
</feature>
<evidence type="ECO:0000259" key="6">
    <source>
        <dbReference type="PROSITE" id="PS50033"/>
    </source>
</evidence>
<feature type="domain" description="UBX" evidence="6">
    <location>
        <begin position="490"/>
        <end position="569"/>
    </location>
</feature>
<proteinExistence type="predicted"/>
<keyword evidence="3" id="KW-0862">Zinc</keyword>
<evidence type="ECO:0000256" key="3">
    <source>
        <dbReference type="ARBA" id="ARBA00022833"/>
    </source>
</evidence>
<keyword evidence="1" id="KW-0479">Metal-binding</keyword>
<feature type="compositionally biased region" description="Pro residues" evidence="5">
    <location>
        <begin position="292"/>
        <end position="302"/>
    </location>
</feature>
<protein>
    <recommendedName>
        <fullName evidence="9">RING-type domain-containing protein</fullName>
    </recommendedName>
</protein>
<feature type="compositionally biased region" description="Low complexity" evidence="5">
    <location>
        <begin position="254"/>
        <end position="264"/>
    </location>
</feature>
<dbReference type="InterPro" id="IPR001012">
    <property type="entry name" value="UBX_dom"/>
</dbReference>
<feature type="region of interest" description="Disordered" evidence="5">
    <location>
        <begin position="448"/>
        <end position="483"/>
    </location>
</feature>
<name>A0A7S2H0V5_9EUKA</name>
<gene>
    <name evidence="8" type="ORF">CBRE1094_LOCUS24074</name>
</gene>
<reference evidence="8" key="1">
    <citation type="submission" date="2021-01" db="EMBL/GenBank/DDBJ databases">
        <authorList>
            <person name="Corre E."/>
            <person name="Pelletier E."/>
            <person name="Niang G."/>
            <person name="Scheremetjew M."/>
            <person name="Finn R."/>
            <person name="Kale V."/>
            <person name="Holt S."/>
            <person name="Cochrane G."/>
            <person name="Meng A."/>
            <person name="Brown T."/>
            <person name="Cohen L."/>
        </authorList>
    </citation>
    <scope>NUCLEOTIDE SEQUENCE</scope>
    <source>
        <strain evidence="8">UTEX LB 985</strain>
    </source>
</reference>
<feature type="compositionally biased region" description="Polar residues" evidence="5">
    <location>
        <begin position="472"/>
        <end position="483"/>
    </location>
</feature>
<evidence type="ECO:0000259" key="7">
    <source>
        <dbReference type="PROSITE" id="PS50089"/>
    </source>
</evidence>
<dbReference type="PROSITE" id="PS50033">
    <property type="entry name" value="UBX"/>
    <property type="match status" value="1"/>
</dbReference>
<dbReference type="SUPFAM" id="SSF54236">
    <property type="entry name" value="Ubiquitin-like"/>
    <property type="match status" value="1"/>
</dbReference>
<feature type="region of interest" description="Disordered" evidence="5">
    <location>
        <begin position="237"/>
        <end position="264"/>
    </location>
</feature>
<dbReference type="InterPro" id="IPR051834">
    <property type="entry name" value="RING_finger_E3_ligase"/>
</dbReference>
<evidence type="ECO:0008006" key="9">
    <source>
        <dbReference type="Google" id="ProtNLM"/>
    </source>
</evidence>
<evidence type="ECO:0000256" key="5">
    <source>
        <dbReference type="SAM" id="MobiDB-lite"/>
    </source>
</evidence>
<dbReference type="CDD" id="cd01767">
    <property type="entry name" value="UBX"/>
    <property type="match status" value="1"/>
</dbReference>
<dbReference type="PANTHER" id="PTHR45931">
    <property type="entry name" value="SI:CH211-59O9.10"/>
    <property type="match status" value="1"/>
</dbReference>
<keyword evidence="2 4" id="KW-0863">Zinc-finger</keyword>
<dbReference type="GO" id="GO:0005634">
    <property type="term" value="C:nucleus"/>
    <property type="evidence" value="ECO:0007669"/>
    <property type="project" value="TreeGrafter"/>
</dbReference>
<feature type="compositionally biased region" description="Gly residues" evidence="5">
    <location>
        <begin position="135"/>
        <end position="163"/>
    </location>
</feature>
<feature type="compositionally biased region" description="Polar residues" evidence="5">
    <location>
        <begin position="342"/>
        <end position="353"/>
    </location>
</feature>
<dbReference type="AlphaFoldDB" id="A0A7S2H0V5"/>
<dbReference type="InterPro" id="IPR029071">
    <property type="entry name" value="Ubiquitin-like_domsf"/>
</dbReference>
<dbReference type="SUPFAM" id="SSF57850">
    <property type="entry name" value="RING/U-box"/>
    <property type="match status" value="1"/>
</dbReference>
<organism evidence="8">
    <name type="scientific">Haptolina brevifila</name>
    <dbReference type="NCBI Taxonomy" id="156173"/>
    <lineage>
        <taxon>Eukaryota</taxon>
        <taxon>Haptista</taxon>
        <taxon>Haptophyta</taxon>
        <taxon>Prymnesiophyceae</taxon>
        <taxon>Prymnesiales</taxon>
        <taxon>Prymnesiaceae</taxon>
        <taxon>Haptolina</taxon>
    </lineage>
</organism>
<dbReference type="InterPro" id="IPR013083">
    <property type="entry name" value="Znf_RING/FYVE/PHD"/>
</dbReference>
<dbReference type="Pfam" id="PF00789">
    <property type="entry name" value="UBX"/>
    <property type="match status" value="1"/>
</dbReference>
<dbReference type="GO" id="GO:0006511">
    <property type="term" value="P:ubiquitin-dependent protein catabolic process"/>
    <property type="evidence" value="ECO:0007669"/>
    <property type="project" value="TreeGrafter"/>
</dbReference>
<feature type="region of interest" description="Disordered" evidence="5">
    <location>
        <begin position="287"/>
        <end position="306"/>
    </location>
</feature>
<dbReference type="GO" id="GO:0061630">
    <property type="term" value="F:ubiquitin protein ligase activity"/>
    <property type="evidence" value="ECO:0007669"/>
    <property type="project" value="TreeGrafter"/>
</dbReference>
<dbReference type="Gene3D" id="3.30.40.10">
    <property type="entry name" value="Zinc/RING finger domain, C3HC4 (zinc finger)"/>
    <property type="match status" value="1"/>
</dbReference>
<dbReference type="GO" id="GO:0008270">
    <property type="term" value="F:zinc ion binding"/>
    <property type="evidence" value="ECO:0007669"/>
    <property type="project" value="UniProtKB-KW"/>
</dbReference>
<evidence type="ECO:0000313" key="8">
    <source>
        <dbReference type="EMBL" id="CAD9476880.1"/>
    </source>
</evidence>
<feature type="region of interest" description="Disordered" evidence="5">
    <location>
        <begin position="74"/>
        <end position="203"/>
    </location>
</feature>
<accession>A0A7S2H0V5</accession>